<reference evidence="1 2" key="1">
    <citation type="submission" date="2023-08" db="EMBL/GenBank/DDBJ databases">
        <title>A Necator americanus chromosomal reference genome.</title>
        <authorList>
            <person name="Ilik V."/>
            <person name="Petrzelkova K.J."/>
            <person name="Pardy F."/>
            <person name="Fuh T."/>
            <person name="Niatou-Singa F.S."/>
            <person name="Gouil Q."/>
            <person name="Baker L."/>
            <person name="Ritchie M.E."/>
            <person name="Jex A.R."/>
            <person name="Gazzola D."/>
            <person name="Li H."/>
            <person name="Toshio Fujiwara R."/>
            <person name="Zhan B."/>
            <person name="Aroian R.V."/>
            <person name="Pafco B."/>
            <person name="Schwarz E.M."/>
        </authorList>
    </citation>
    <scope>NUCLEOTIDE SEQUENCE [LARGE SCALE GENOMIC DNA]</scope>
    <source>
        <strain evidence="1 2">Aroian</strain>
        <tissue evidence="1">Whole animal</tissue>
    </source>
</reference>
<protein>
    <submittedName>
        <fullName evidence="1">Uncharacterized protein</fullName>
    </submittedName>
</protein>
<dbReference type="EMBL" id="JAVFWL010000001">
    <property type="protein sequence ID" value="KAK6728744.1"/>
    <property type="molecule type" value="Genomic_DNA"/>
</dbReference>
<sequence>MSPRPYVLSGYDGGYANIPRRSHAPVVHRNAETMAYVPSSDVPSAFLFNTVLIFEIFKKGAFTLLPLIIIQWSVAARSVVKPLLAPPIAAVCDGPTTVPAAAFTMPLRARTQLHCNRTRDSRRFDPIIGAATDLPH</sequence>
<comment type="caution">
    <text evidence="1">The sequence shown here is derived from an EMBL/GenBank/DDBJ whole genome shotgun (WGS) entry which is preliminary data.</text>
</comment>
<keyword evidence="2" id="KW-1185">Reference proteome</keyword>
<name>A0ABR1BUF8_NECAM</name>
<organism evidence="1 2">
    <name type="scientific">Necator americanus</name>
    <name type="common">Human hookworm</name>
    <dbReference type="NCBI Taxonomy" id="51031"/>
    <lineage>
        <taxon>Eukaryota</taxon>
        <taxon>Metazoa</taxon>
        <taxon>Ecdysozoa</taxon>
        <taxon>Nematoda</taxon>
        <taxon>Chromadorea</taxon>
        <taxon>Rhabditida</taxon>
        <taxon>Rhabditina</taxon>
        <taxon>Rhabditomorpha</taxon>
        <taxon>Strongyloidea</taxon>
        <taxon>Ancylostomatidae</taxon>
        <taxon>Bunostominae</taxon>
        <taxon>Necator</taxon>
    </lineage>
</organism>
<dbReference type="Proteomes" id="UP001303046">
    <property type="component" value="Unassembled WGS sequence"/>
</dbReference>
<evidence type="ECO:0000313" key="2">
    <source>
        <dbReference type="Proteomes" id="UP001303046"/>
    </source>
</evidence>
<proteinExistence type="predicted"/>
<accession>A0ABR1BUF8</accession>
<evidence type="ECO:0000313" key="1">
    <source>
        <dbReference type="EMBL" id="KAK6728744.1"/>
    </source>
</evidence>
<gene>
    <name evidence="1" type="primary">Necator_chrI.g2163</name>
    <name evidence="1" type="ORF">RB195_006036</name>
</gene>